<sequence>MAREGDVSDAIGGVRHDWCLQRWCADEPIVDSLALAASGTGPDAAPPQPAPADCGEGASCPRNPLRHLAGSAGSKAVMVVRAAGGPNEWCATGTVMAERRRVRAVGAATSIDLSDRADGSSRNA</sequence>
<proteinExistence type="predicted"/>
<protein>
    <submittedName>
        <fullName evidence="2">Uncharacterized protein</fullName>
    </submittedName>
</protein>
<gene>
    <name evidence="2" type="ORF">GCM10009105_36200</name>
</gene>
<keyword evidence="3" id="KW-1185">Reference proteome</keyword>
<reference evidence="2 3" key="1">
    <citation type="journal article" date="2019" name="Int. J. Syst. Evol. Microbiol.">
        <title>The Global Catalogue of Microorganisms (GCM) 10K type strain sequencing project: providing services to taxonomists for standard genome sequencing and annotation.</title>
        <authorList>
            <consortium name="The Broad Institute Genomics Platform"/>
            <consortium name="The Broad Institute Genome Sequencing Center for Infectious Disease"/>
            <person name="Wu L."/>
            <person name="Ma J."/>
        </authorList>
    </citation>
    <scope>NUCLEOTIDE SEQUENCE [LARGE SCALE GENOMIC DNA]</scope>
    <source>
        <strain evidence="2 3">JCM 15421</strain>
    </source>
</reference>
<feature type="region of interest" description="Disordered" evidence="1">
    <location>
        <begin position="37"/>
        <end position="58"/>
    </location>
</feature>
<accession>A0ABN1IYB0</accession>
<comment type="caution">
    <text evidence="2">The sequence shown here is derived from an EMBL/GenBank/DDBJ whole genome shotgun (WGS) entry which is preliminary data.</text>
</comment>
<name>A0ABN1IYB0_9GAMM</name>
<evidence type="ECO:0000313" key="2">
    <source>
        <dbReference type="EMBL" id="GAA0723891.1"/>
    </source>
</evidence>
<evidence type="ECO:0000313" key="3">
    <source>
        <dbReference type="Proteomes" id="UP001501523"/>
    </source>
</evidence>
<evidence type="ECO:0000256" key="1">
    <source>
        <dbReference type="SAM" id="MobiDB-lite"/>
    </source>
</evidence>
<organism evidence="2 3">
    <name type="scientific">Dokdonella soli</name>
    <dbReference type="NCBI Taxonomy" id="529810"/>
    <lineage>
        <taxon>Bacteria</taxon>
        <taxon>Pseudomonadati</taxon>
        <taxon>Pseudomonadota</taxon>
        <taxon>Gammaproteobacteria</taxon>
        <taxon>Lysobacterales</taxon>
        <taxon>Rhodanobacteraceae</taxon>
        <taxon>Dokdonella</taxon>
    </lineage>
</organism>
<dbReference type="Proteomes" id="UP001501523">
    <property type="component" value="Unassembled WGS sequence"/>
</dbReference>
<dbReference type="EMBL" id="BAAAEU010000027">
    <property type="protein sequence ID" value="GAA0723891.1"/>
    <property type="molecule type" value="Genomic_DNA"/>
</dbReference>